<name>A0A1B1K880_RHOOP</name>
<dbReference type="PRINTS" id="PR00081">
    <property type="entry name" value="GDHRDH"/>
</dbReference>
<dbReference type="InterPro" id="IPR036291">
    <property type="entry name" value="NAD(P)-bd_dom_sf"/>
</dbReference>
<proteinExistence type="inferred from homology"/>
<keyword evidence="2" id="KW-0560">Oxidoreductase</keyword>
<dbReference type="CDD" id="cd05233">
    <property type="entry name" value="SDR_c"/>
    <property type="match status" value="1"/>
</dbReference>
<evidence type="ECO:0000256" key="2">
    <source>
        <dbReference type="ARBA" id="ARBA00023002"/>
    </source>
</evidence>
<dbReference type="InterPro" id="IPR020904">
    <property type="entry name" value="Sc_DH/Rdtase_CS"/>
</dbReference>
<dbReference type="RefSeq" id="WP_065491456.1">
    <property type="nucleotide sequence ID" value="NZ_CP009111.1"/>
</dbReference>
<evidence type="ECO:0000259" key="3">
    <source>
        <dbReference type="SMART" id="SM00822"/>
    </source>
</evidence>
<dbReference type="InterPro" id="IPR002347">
    <property type="entry name" value="SDR_fam"/>
</dbReference>
<dbReference type="SUPFAM" id="SSF51735">
    <property type="entry name" value="NAD(P)-binding Rossmann-fold domains"/>
    <property type="match status" value="1"/>
</dbReference>
<dbReference type="InterPro" id="IPR057326">
    <property type="entry name" value="KR_dom"/>
</dbReference>
<comment type="similarity">
    <text evidence="1">Belongs to the short-chain dehydrogenases/reductases (SDR) family.</text>
</comment>
<dbReference type="AlphaFoldDB" id="A0A1B1K880"/>
<dbReference type="Pfam" id="PF13561">
    <property type="entry name" value="adh_short_C2"/>
    <property type="match status" value="1"/>
</dbReference>
<dbReference type="PANTHER" id="PTHR42760">
    <property type="entry name" value="SHORT-CHAIN DEHYDROGENASES/REDUCTASES FAMILY MEMBER"/>
    <property type="match status" value="1"/>
</dbReference>
<reference evidence="4 5" key="1">
    <citation type="submission" date="2014-07" db="EMBL/GenBank/DDBJ databases">
        <authorList>
            <person name="Zhang J.E."/>
            <person name="Yang H."/>
            <person name="Guo J."/>
            <person name="Deng Z."/>
            <person name="Luo H."/>
            <person name="Luo M."/>
            <person name="Zhao B."/>
        </authorList>
    </citation>
    <scope>NUCLEOTIDE SEQUENCE [LARGE SCALE GENOMIC DNA]</scope>
    <source>
        <strain evidence="4 5">1CP</strain>
    </source>
</reference>
<accession>A0A1B1K880</accession>
<organism evidence="4 5">
    <name type="scientific">Rhodococcus opacus</name>
    <name type="common">Nocardia opaca</name>
    <dbReference type="NCBI Taxonomy" id="37919"/>
    <lineage>
        <taxon>Bacteria</taxon>
        <taxon>Bacillati</taxon>
        <taxon>Actinomycetota</taxon>
        <taxon>Actinomycetes</taxon>
        <taxon>Mycobacteriales</taxon>
        <taxon>Nocardiaceae</taxon>
        <taxon>Rhodococcus</taxon>
    </lineage>
</organism>
<sequence>MTTTIITGGASGIGRAVVEELRADKHQTIVVDVAPPTDDEVADLYIQADLSTPVGIATVEKALDGREVNNLVHCAAMGQWSSFRDTPREVWERILRTNLEGTIAIAQTVVPLMPRGSRIVFFASGTVFKGPKNVFAYVASKAGVIGFARCLADELGDDEITVNVISPGLTATPMIADMAHTEDANIASRAIKRRAHPQDLVGPVKFLLSPDAAFVTGQTLCVDGGSVKH</sequence>
<dbReference type="GO" id="GO:0016616">
    <property type="term" value="F:oxidoreductase activity, acting on the CH-OH group of donors, NAD or NADP as acceptor"/>
    <property type="evidence" value="ECO:0007669"/>
    <property type="project" value="UniProtKB-ARBA"/>
</dbReference>
<evidence type="ECO:0000256" key="1">
    <source>
        <dbReference type="ARBA" id="ARBA00006484"/>
    </source>
</evidence>
<dbReference type="SMART" id="SM00822">
    <property type="entry name" value="PKS_KR"/>
    <property type="match status" value="1"/>
</dbReference>
<gene>
    <name evidence="4" type="ORF">R1CP_20770</name>
</gene>
<dbReference type="EMBL" id="CP009111">
    <property type="protein sequence ID" value="ANS28832.1"/>
    <property type="molecule type" value="Genomic_DNA"/>
</dbReference>
<dbReference type="PATRIC" id="fig|37919.13.peg.4371"/>
<dbReference type="PANTHER" id="PTHR42760:SF133">
    <property type="entry name" value="3-OXOACYL-[ACYL-CARRIER-PROTEIN] REDUCTASE"/>
    <property type="match status" value="1"/>
</dbReference>
<evidence type="ECO:0000313" key="5">
    <source>
        <dbReference type="Proteomes" id="UP000186108"/>
    </source>
</evidence>
<evidence type="ECO:0000313" key="4">
    <source>
        <dbReference type="EMBL" id="ANS28832.1"/>
    </source>
</evidence>
<dbReference type="Gene3D" id="3.40.50.720">
    <property type="entry name" value="NAD(P)-binding Rossmann-like Domain"/>
    <property type="match status" value="1"/>
</dbReference>
<protein>
    <recommendedName>
        <fullName evidence="3">Ketoreductase domain-containing protein</fullName>
    </recommendedName>
</protein>
<dbReference type="PROSITE" id="PS00061">
    <property type="entry name" value="ADH_SHORT"/>
    <property type="match status" value="1"/>
</dbReference>
<dbReference type="Proteomes" id="UP000186108">
    <property type="component" value="Chromosome"/>
</dbReference>
<feature type="domain" description="Ketoreductase" evidence="3">
    <location>
        <begin position="2"/>
        <end position="168"/>
    </location>
</feature>